<name>A0A2V2NJ94_9EURY</name>
<dbReference type="EMBL" id="QGMZ01000010">
    <property type="protein sequence ID" value="PWR75403.1"/>
    <property type="molecule type" value="Genomic_DNA"/>
</dbReference>
<dbReference type="AlphaFoldDB" id="A0A2V2NJ94"/>
<organism evidence="1 2">
    <name type="scientific">Methanospirillum stamsii</name>
    <dbReference type="NCBI Taxonomy" id="1277351"/>
    <lineage>
        <taxon>Archaea</taxon>
        <taxon>Methanobacteriati</taxon>
        <taxon>Methanobacteriota</taxon>
        <taxon>Stenosarchaea group</taxon>
        <taxon>Methanomicrobia</taxon>
        <taxon>Methanomicrobiales</taxon>
        <taxon>Methanospirillaceae</taxon>
        <taxon>Methanospirillum</taxon>
    </lineage>
</organism>
<evidence type="ECO:0000313" key="2">
    <source>
        <dbReference type="Proteomes" id="UP000245934"/>
    </source>
</evidence>
<keyword evidence="2" id="KW-1185">Reference proteome</keyword>
<sequence>MKIIPVPFMNKKITVVIVISVILMLITIAAADRLPNGTNTTNRQMPSESYLEVIGQMSSHQVYQLDTYSNGSHDEGFLDQGETFSSVIYKNDMRTNGGYLSQSKGLKIDEGPQQKGGFNVDSKIVSTYLTDPELGSKMSSSDSLELYTSGNASSSELVVRNPVVADIIDDYIGGFNSYYKGASAVDMTSGQIATMARTRSVGSDDTVPAELRYLIGIHPDLSSGMPYAAGTASTEFAMTNEEGAGNTTELASTKSMADSTTIDGQIFRFSKSFVVTSGIEPN</sequence>
<accession>A0A2V2NJ94</accession>
<proteinExistence type="predicted"/>
<protein>
    <submittedName>
        <fullName evidence="1">Uncharacterized protein</fullName>
    </submittedName>
</protein>
<comment type="caution">
    <text evidence="1">The sequence shown here is derived from an EMBL/GenBank/DDBJ whole genome shotgun (WGS) entry which is preliminary data.</text>
</comment>
<dbReference type="Proteomes" id="UP000245934">
    <property type="component" value="Unassembled WGS sequence"/>
</dbReference>
<reference evidence="1 2" key="1">
    <citation type="submission" date="2018-05" db="EMBL/GenBank/DDBJ databases">
        <title>Draft genome of Methanospirillum stamsii Pt1.</title>
        <authorList>
            <person name="Dueholm M.S."/>
            <person name="Nielsen P.H."/>
            <person name="Bakmann L.F."/>
            <person name="Otzen D.E."/>
        </authorList>
    </citation>
    <scope>NUCLEOTIDE SEQUENCE [LARGE SCALE GENOMIC DNA]</scope>
    <source>
        <strain evidence="1 2">Pt1</strain>
    </source>
</reference>
<evidence type="ECO:0000313" key="1">
    <source>
        <dbReference type="EMBL" id="PWR75403.1"/>
    </source>
</evidence>
<gene>
    <name evidence="1" type="ORF">DLD82_04500</name>
</gene>